<dbReference type="Proteomes" id="UP000236003">
    <property type="component" value="Unassembled WGS sequence"/>
</dbReference>
<proteinExistence type="predicted"/>
<comment type="caution">
    <text evidence="1">The sequence shown here is derived from an EMBL/GenBank/DDBJ whole genome shotgun (WGS) entry which is preliminary data.</text>
</comment>
<reference evidence="1 2" key="1">
    <citation type="submission" date="2018-01" db="EMBL/GenBank/DDBJ databases">
        <title>Denitrification phenotypes of diverse strains of Pseudomonas stutzeri.</title>
        <authorList>
            <person name="Milligan D.A."/>
            <person name="Bergaust L."/>
            <person name="Bakken L.R."/>
            <person name="Frostegard A."/>
        </authorList>
    </citation>
    <scope>NUCLEOTIDE SEQUENCE [LARGE SCALE GENOMIC DNA]</scope>
    <source>
        <strain evidence="1 2">CCUG 44592</strain>
    </source>
</reference>
<evidence type="ECO:0000313" key="1">
    <source>
        <dbReference type="EMBL" id="PNF57621.1"/>
    </source>
</evidence>
<evidence type="ECO:0000313" key="2">
    <source>
        <dbReference type="Proteomes" id="UP000236003"/>
    </source>
</evidence>
<dbReference type="EMBL" id="POUM01000024">
    <property type="protein sequence ID" value="PNF57621.1"/>
    <property type="molecule type" value="Genomic_DNA"/>
</dbReference>
<name>A0A2N8R957_STUST</name>
<sequence>MTLRLAPLPGLDTALLLQQGEILEQAALMIESATASQDEIEELRIRAEEYCVLADSGRIALVPGTGAKLRAGADELKQLIRDWRQTQQDLAEEIADERA</sequence>
<accession>A0A2N8R957</accession>
<gene>
    <name evidence="1" type="ORF">CXK99_20750</name>
</gene>
<dbReference type="AlphaFoldDB" id="A0A2N8R957"/>
<organism evidence="1 2">
    <name type="scientific">Stutzerimonas stutzeri</name>
    <name type="common">Pseudomonas stutzeri</name>
    <dbReference type="NCBI Taxonomy" id="316"/>
    <lineage>
        <taxon>Bacteria</taxon>
        <taxon>Pseudomonadati</taxon>
        <taxon>Pseudomonadota</taxon>
        <taxon>Gammaproteobacteria</taxon>
        <taxon>Pseudomonadales</taxon>
        <taxon>Pseudomonadaceae</taxon>
        <taxon>Stutzerimonas</taxon>
    </lineage>
</organism>
<protein>
    <submittedName>
        <fullName evidence="1">Uncharacterized protein</fullName>
    </submittedName>
</protein>
<dbReference type="RefSeq" id="WP_102821634.1">
    <property type="nucleotide sequence ID" value="NZ_JAMOHR010000030.1"/>
</dbReference>